<keyword evidence="3 7" id="KW-0812">Transmembrane</keyword>
<feature type="transmembrane region" description="Helical" evidence="7">
    <location>
        <begin position="21"/>
        <end position="38"/>
    </location>
</feature>
<comment type="subcellular location">
    <subcellularLocation>
        <location evidence="1">Cell membrane</location>
        <topology evidence="1">Multi-pass membrane protein</topology>
    </subcellularLocation>
</comment>
<feature type="transmembrane region" description="Helical" evidence="7">
    <location>
        <begin position="74"/>
        <end position="91"/>
    </location>
</feature>
<evidence type="ECO:0000256" key="5">
    <source>
        <dbReference type="ARBA" id="ARBA00023136"/>
    </source>
</evidence>
<feature type="transmembrane region" description="Helical" evidence="7">
    <location>
        <begin position="221"/>
        <end position="240"/>
    </location>
</feature>
<keyword evidence="2" id="KW-1003">Cell membrane</keyword>
<evidence type="ECO:0000313" key="9">
    <source>
        <dbReference type="Proteomes" id="UP001165587"/>
    </source>
</evidence>
<sequence length="347" mass="35717">MSEPTRSTRLRPSGRRAIGAAVVNLIVIAALVAIPLFFEPFRVTQFTQILVVALAVMGLNLLTGFTGQISVGHSAFFGFGAYSVGVIMANTDAPMPVALAAGTAIGALAGAVIGLPSLRIKDTSLAIVTLVFGASFPALVNMFTGLTGGTQGLRVERISPAEDFPFAADQTRYYVVLCAVLVVAACVLLLDRSRTGRELRALGDNEIAAVTFGVNAPRLRIGVFTASAAITALAGGLFAVTNGFISSGTSFVTILGSIEFLTALVIGGRAILIGPLLGAAIAQLLPAQLGQESPELAHLVYGVVLIVILLLAPGGLTGLRPSTWFRSRGPELPPLPTTAPPTKGSTA</sequence>
<proteinExistence type="predicted"/>
<organism evidence="8 9">
    <name type="scientific">Herbiconiux oxytropis</name>
    <dbReference type="NCBI Taxonomy" id="2970915"/>
    <lineage>
        <taxon>Bacteria</taxon>
        <taxon>Bacillati</taxon>
        <taxon>Actinomycetota</taxon>
        <taxon>Actinomycetes</taxon>
        <taxon>Micrococcales</taxon>
        <taxon>Microbacteriaceae</taxon>
        <taxon>Herbiconiux</taxon>
    </lineage>
</organism>
<feature type="transmembrane region" description="Helical" evidence="7">
    <location>
        <begin position="260"/>
        <end position="284"/>
    </location>
</feature>
<feature type="region of interest" description="Disordered" evidence="6">
    <location>
        <begin position="327"/>
        <end position="347"/>
    </location>
</feature>
<feature type="transmembrane region" description="Helical" evidence="7">
    <location>
        <begin position="173"/>
        <end position="190"/>
    </location>
</feature>
<dbReference type="CDD" id="cd06581">
    <property type="entry name" value="TM_PBP1_LivM_like"/>
    <property type="match status" value="1"/>
</dbReference>
<dbReference type="Proteomes" id="UP001165587">
    <property type="component" value="Unassembled WGS sequence"/>
</dbReference>
<evidence type="ECO:0000256" key="3">
    <source>
        <dbReference type="ARBA" id="ARBA00022692"/>
    </source>
</evidence>
<dbReference type="Pfam" id="PF02653">
    <property type="entry name" value="BPD_transp_2"/>
    <property type="match status" value="1"/>
</dbReference>
<keyword evidence="5 7" id="KW-0472">Membrane</keyword>
<feature type="transmembrane region" description="Helical" evidence="7">
    <location>
        <begin position="125"/>
        <end position="144"/>
    </location>
</feature>
<feature type="transmembrane region" description="Helical" evidence="7">
    <location>
        <begin position="97"/>
        <end position="118"/>
    </location>
</feature>
<accession>A0AA42BUS8</accession>
<name>A0AA42BUS8_9MICO</name>
<evidence type="ECO:0000256" key="2">
    <source>
        <dbReference type="ARBA" id="ARBA00022475"/>
    </source>
</evidence>
<evidence type="ECO:0000256" key="4">
    <source>
        <dbReference type="ARBA" id="ARBA00022989"/>
    </source>
</evidence>
<dbReference type="PANTHER" id="PTHR30482:SF10">
    <property type="entry name" value="HIGH-AFFINITY BRANCHED-CHAIN AMINO ACID TRANSPORT PROTEIN BRAE"/>
    <property type="match status" value="1"/>
</dbReference>
<evidence type="ECO:0000256" key="6">
    <source>
        <dbReference type="SAM" id="MobiDB-lite"/>
    </source>
</evidence>
<dbReference type="AlphaFoldDB" id="A0AA42BUS8"/>
<protein>
    <submittedName>
        <fullName evidence="8">Branched-chain amino acid ABC transporter permease</fullName>
    </submittedName>
</protein>
<feature type="transmembrane region" description="Helical" evidence="7">
    <location>
        <begin position="296"/>
        <end position="316"/>
    </location>
</feature>
<reference evidence="8" key="1">
    <citation type="submission" date="2022-08" db="EMBL/GenBank/DDBJ databases">
        <authorList>
            <person name="Deng Y."/>
            <person name="Han X.-F."/>
            <person name="Zhang Y.-Q."/>
        </authorList>
    </citation>
    <scope>NUCLEOTIDE SEQUENCE</scope>
    <source>
        <strain evidence="8">CPCC 203407</strain>
    </source>
</reference>
<dbReference type="GO" id="GO:0015658">
    <property type="term" value="F:branched-chain amino acid transmembrane transporter activity"/>
    <property type="evidence" value="ECO:0007669"/>
    <property type="project" value="InterPro"/>
</dbReference>
<keyword evidence="4 7" id="KW-1133">Transmembrane helix</keyword>
<dbReference type="InterPro" id="IPR001851">
    <property type="entry name" value="ABC_transp_permease"/>
</dbReference>
<comment type="caution">
    <text evidence="8">The sequence shown here is derived from an EMBL/GenBank/DDBJ whole genome shotgun (WGS) entry which is preliminary data.</text>
</comment>
<dbReference type="RefSeq" id="WP_259530954.1">
    <property type="nucleotide sequence ID" value="NZ_JANLCK010000016.1"/>
</dbReference>
<gene>
    <name evidence="8" type="ORF">N1028_18440</name>
</gene>
<evidence type="ECO:0000256" key="1">
    <source>
        <dbReference type="ARBA" id="ARBA00004651"/>
    </source>
</evidence>
<dbReference type="InterPro" id="IPR043428">
    <property type="entry name" value="LivM-like"/>
</dbReference>
<evidence type="ECO:0000313" key="8">
    <source>
        <dbReference type="EMBL" id="MCS5727880.1"/>
    </source>
</evidence>
<keyword evidence="9" id="KW-1185">Reference proteome</keyword>
<dbReference type="GO" id="GO:0005886">
    <property type="term" value="C:plasma membrane"/>
    <property type="evidence" value="ECO:0007669"/>
    <property type="project" value="UniProtKB-SubCell"/>
</dbReference>
<dbReference type="EMBL" id="JANLCK010000016">
    <property type="protein sequence ID" value="MCS5727880.1"/>
    <property type="molecule type" value="Genomic_DNA"/>
</dbReference>
<feature type="transmembrane region" description="Helical" evidence="7">
    <location>
        <begin position="44"/>
        <end position="62"/>
    </location>
</feature>
<dbReference type="PANTHER" id="PTHR30482">
    <property type="entry name" value="HIGH-AFFINITY BRANCHED-CHAIN AMINO ACID TRANSPORT SYSTEM PERMEASE"/>
    <property type="match status" value="1"/>
</dbReference>
<evidence type="ECO:0000256" key="7">
    <source>
        <dbReference type="SAM" id="Phobius"/>
    </source>
</evidence>